<keyword evidence="2" id="KW-0378">Hydrolase</keyword>
<keyword evidence="1" id="KW-0119">Carbohydrate metabolism</keyword>
<evidence type="ECO:0000256" key="5">
    <source>
        <dbReference type="SAM" id="SignalP"/>
    </source>
</evidence>
<feature type="signal peptide" evidence="5">
    <location>
        <begin position="1"/>
        <end position="25"/>
    </location>
</feature>
<keyword evidence="8" id="KW-1185">Reference proteome</keyword>
<evidence type="ECO:0000256" key="4">
    <source>
        <dbReference type="SAM" id="MobiDB-lite"/>
    </source>
</evidence>
<keyword evidence="3" id="KW-0624">Polysaccharide degradation</keyword>
<dbReference type="GO" id="GO:0000272">
    <property type="term" value="P:polysaccharide catabolic process"/>
    <property type="evidence" value="ECO:0007669"/>
    <property type="project" value="UniProtKB-KW"/>
</dbReference>
<protein>
    <submittedName>
        <fullName evidence="7">Endoglucanase</fullName>
    </submittedName>
</protein>
<evidence type="ECO:0000313" key="8">
    <source>
        <dbReference type="Proteomes" id="UP000248924"/>
    </source>
</evidence>
<feature type="chain" id="PRO_5015962370" evidence="5">
    <location>
        <begin position="26"/>
        <end position="246"/>
    </location>
</feature>
<dbReference type="OrthoDB" id="3402620at2"/>
<evidence type="ECO:0000256" key="1">
    <source>
        <dbReference type="ARBA" id="ARBA00023277"/>
    </source>
</evidence>
<evidence type="ECO:0000256" key="2">
    <source>
        <dbReference type="ARBA" id="ARBA00023295"/>
    </source>
</evidence>
<gene>
    <name evidence="7" type="ORF">C1I95_16075</name>
</gene>
<dbReference type="InterPro" id="IPR003961">
    <property type="entry name" value="FN3_dom"/>
</dbReference>
<sequence>MLRTFGAVLAAATLALAGGFGSARAAEAPPSPSPSPSPSTPIACPPALPIGGLVTGATATSVTVTYSVLFLPPCGYDPPITVTLFGSREDAAQWRDPVAEAVSEPQRYGNVTVDGLTPDTEYWFRFSDTEGRRDPYVIGGPARTTLPPVCHATATIDVGWGSGFLATVTVRNTSGQQLDGWRVSWRWSGDERLQSLWDGVAHGSGADVTVRNASYNGTLAPGGSTTFGLVAATSAVPGSIALTCGR</sequence>
<feature type="compositionally biased region" description="Pro residues" evidence="4">
    <location>
        <begin position="29"/>
        <end position="42"/>
    </location>
</feature>
<evidence type="ECO:0000256" key="3">
    <source>
        <dbReference type="ARBA" id="ARBA00023326"/>
    </source>
</evidence>
<name>A0A2W2DYY7_9ACTN</name>
<dbReference type="InterPro" id="IPR008965">
    <property type="entry name" value="CBM2/CBM3_carb-bd_dom_sf"/>
</dbReference>
<comment type="caution">
    <text evidence="7">The sequence shown here is derived from an EMBL/GenBank/DDBJ whole genome shotgun (WGS) entry which is preliminary data.</text>
</comment>
<organism evidence="7 8">
    <name type="scientific">Micromonospora craterilacus</name>
    <dbReference type="NCBI Taxonomy" id="1655439"/>
    <lineage>
        <taxon>Bacteria</taxon>
        <taxon>Bacillati</taxon>
        <taxon>Actinomycetota</taxon>
        <taxon>Actinomycetes</taxon>
        <taxon>Micromonosporales</taxon>
        <taxon>Micromonosporaceae</taxon>
        <taxon>Micromonospora</taxon>
    </lineage>
</organism>
<dbReference type="GO" id="GO:0004553">
    <property type="term" value="F:hydrolase activity, hydrolyzing O-glycosyl compounds"/>
    <property type="evidence" value="ECO:0007669"/>
    <property type="project" value="InterPro"/>
</dbReference>
<dbReference type="EMBL" id="POTY01000092">
    <property type="protein sequence ID" value="PZG17146.1"/>
    <property type="molecule type" value="Genomic_DNA"/>
</dbReference>
<dbReference type="InterPro" id="IPR001919">
    <property type="entry name" value="CBD2"/>
</dbReference>
<dbReference type="Proteomes" id="UP000248924">
    <property type="component" value="Unassembled WGS sequence"/>
</dbReference>
<evidence type="ECO:0000259" key="6">
    <source>
        <dbReference type="PROSITE" id="PS51173"/>
    </source>
</evidence>
<accession>A0A2W2DYY7</accession>
<dbReference type="AlphaFoldDB" id="A0A2W2DYY7"/>
<dbReference type="PROSITE" id="PS51173">
    <property type="entry name" value="CBM2"/>
    <property type="match status" value="1"/>
</dbReference>
<dbReference type="GO" id="GO:0030247">
    <property type="term" value="F:polysaccharide binding"/>
    <property type="evidence" value="ECO:0007669"/>
    <property type="project" value="UniProtKB-UniRule"/>
</dbReference>
<keyword evidence="2" id="KW-0326">Glycosidase</keyword>
<dbReference type="CDD" id="cd00063">
    <property type="entry name" value="FN3"/>
    <property type="match status" value="1"/>
</dbReference>
<feature type="region of interest" description="Disordered" evidence="4">
    <location>
        <begin position="23"/>
        <end position="42"/>
    </location>
</feature>
<dbReference type="Gene3D" id="2.60.40.290">
    <property type="match status" value="1"/>
</dbReference>
<dbReference type="SUPFAM" id="SSF49265">
    <property type="entry name" value="Fibronectin type III"/>
    <property type="match status" value="1"/>
</dbReference>
<feature type="domain" description="CBM2" evidence="6">
    <location>
        <begin position="143"/>
        <end position="246"/>
    </location>
</feature>
<evidence type="ECO:0000313" key="7">
    <source>
        <dbReference type="EMBL" id="PZG17146.1"/>
    </source>
</evidence>
<dbReference type="RefSeq" id="WP_111214650.1">
    <property type="nucleotide sequence ID" value="NZ_POTY01000092.1"/>
</dbReference>
<reference evidence="7 8" key="1">
    <citation type="submission" date="2018-01" db="EMBL/GenBank/DDBJ databases">
        <title>Draft genome sequence of Jishengella sp. NA12.</title>
        <authorList>
            <person name="Sahin N."/>
            <person name="Ay H."/>
            <person name="Saygin H."/>
        </authorList>
    </citation>
    <scope>NUCLEOTIDE SEQUENCE [LARGE SCALE GENOMIC DNA]</scope>
    <source>
        <strain evidence="7 8">NA12</strain>
    </source>
</reference>
<dbReference type="InterPro" id="IPR012291">
    <property type="entry name" value="CBM2_carb-bd_dom_sf"/>
</dbReference>
<dbReference type="SUPFAM" id="SSF49384">
    <property type="entry name" value="Carbohydrate-binding domain"/>
    <property type="match status" value="1"/>
</dbReference>
<keyword evidence="5" id="KW-0732">Signal</keyword>
<dbReference type="SMART" id="SM00637">
    <property type="entry name" value="CBD_II"/>
    <property type="match status" value="1"/>
</dbReference>
<proteinExistence type="predicted"/>
<dbReference type="Pfam" id="PF00553">
    <property type="entry name" value="CBM_2"/>
    <property type="match status" value="1"/>
</dbReference>
<dbReference type="InterPro" id="IPR036116">
    <property type="entry name" value="FN3_sf"/>
</dbReference>